<feature type="region of interest" description="Disordered" evidence="5">
    <location>
        <begin position="244"/>
        <end position="264"/>
    </location>
</feature>
<dbReference type="PANTHER" id="PTHR43220">
    <property type="match status" value="1"/>
</dbReference>
<evidence type="ECO:0000313" key="7">
    <source>
        <dbReference type="EMBL" id="KAI9638786.1"/>
    </source>
</evidence>
<feature type="region of interest" description="Disordered" evidence="5">
    <location>
        <begin position="1"/>
        <end position="128"/>
    </location>
</feature>
<feature type="compositionally biased region" description="Low complexity" evidence="5">
    <location>
        <begin position="31"/>
        <end position="47"/>
    </location>
</feature>
<keyword evidence="3 6" id="KW-1133">Transmembrane helix</keyword>
<dbReference type="PANTHER" id="PTHR43220:SF21">
    <property type="entry name" value="TRANSMEMBRANE PROTEIN 41A"/>
    <property type="match status" value="1"/>
</dbReference>
<sequence length="798" mass="83716">MSASPERASVGNVASGLGEGTEAEGADAVGPSTVNTSPPSSSSTRQPRPNRLRSRTSTFSSTFAPPLPALMSRENSSEDLTILLSPPSADPSMLYAETEAGPSRPRMARQTSKTLGMTSPSRPTATLAPIRTTSYSATLAPRSPVSPVGTGQNKRIGLKRRISTPLVANLQVAEEEADVYNSMPMSVPAPSKPEVQSRARATSTSFVNPSSILQNAAATIPVATSPVRPKSVLPLRPPHIALPQPAFSITPASPDEEPLPPPSISILERAYNTTESSLRRLTSIFRPHSDPSYTRTRRGSDDGDSEKGLGDDESAETTASSSSTRRSSAEKGGYWGLWASEEKPDGEGYFSLPPTPPEDLSTSAARSTEFELALLEANGKIASLPTPAVSAHSLSRRRGSPERARMRGRASEGWLRGVLTGWVGGAGRGKTGAVMRELGWILGVLILGFMASLGMALWLLKGLPITTLRHLPKSSTDLQLLSAEIRTYMNSSDAGWWHTVLVLTFVGCWKHAWSVPGAIVLNILVGSLLSPLPAVLLLTIITATGSLGSYLLSRPLAPLIAVLFPKPLSLVRAALAPDSTPPSSLNPAAPTSTEHVTPIITDPTSPSSGGSVWRRLLIMRAMGFVPWSGMNVACGVVGVDWRTFWLTTAAGSASWSYTTASIGDLLARLAIPSAGSTGTETEGESLTGMLRDPVLLAKLAFLTGLTLVPVFLKRKKGQADAAAAGEGEEKVPLVLNSETPLSPTSPSSALAQSLARFTPTPAAFDILSFGRTIVRTGVGAAGTGMRAVGGVLGRVGGR</sequence>
<name>A0AA38HGA5_9TREE</name>
<dbReference type="GeneID" id="77728465"/>
<evidence type="ECO:0000256" key="3">
    <source>
        <dbReference type="ARBA" id="ARBA00022989"/>
    </source>
</evidence>
<evidence type="ECO:0000256" key="5">
    <source>
        <dbReference type="SAM" id="MobiDB-lite"/>
    </source>
</evidence>
<feature type="region of interest" description="Disordered" evidence="5">
    <location>
        <begin position="135"/>
        <end position="154"/>
    </location>
</feature>
<dbReference type="GO" id="GO:0016020">
    <property type="term" value="C:membrane"/>
    <property type="evidence" value="ECO:0007669"/>
    <property type="project" value="UniProtKB-SubCell"/>
</dbReference>
<gene>
    <name evidence="7" type="ORF">MKK02DRAFT_35759</name>
</gene>
<evidence type="ECO:0000313" key="8">
    <source>
        <dbReference type="Proteomes" id="UP001164286"/>
    </source>
</evidence>
<reference evidence="7" key="1">
    <citation type="journal article" date="2022" name="G3 (Bethesda)">
        <title>High quality genome of the basidiomycete yeast Dioszegia hungarica PDD-24b-2 isolated from cloud water.</title>
        <authorList>
            <person name="Jarrige D."/>
            <person name="Haridas S."/>
            <person name="Bleykasten-Grosshans C."/>
            <person name="Joly M."/>
            <person name="Nadalig T."/>
            <person name="Sancelme M."/>
            <person name="Vuilleumier S."/>
            <person name="Grigoriev I.V."/>
            <person name="Amato P."/>
            <person name="Bringel F."/>
        </authorList>
    </citation>
    <scope>NUCLEOTIDE SEQUENCE</scope>
    <source>
        <strain evidence="7">PDD-24b-2</strain>
    </source>
</reference>
<feature type="transmembrane region" description="Helical" evidence="6">
    <location>
        <begin position="495"/>
        <end position="513"/>
    </location>
</feature>
<dbReference type="EMBL" id="JAKWFO010000002">
    <property type="protein sequence ID" value="KAI9638786.1"/>
    <property type="molecule type" value="Genomic_DNA"/>
</dbReference>
<evidence type="ECO:0000256" key="2">
    <source>
        <dbReference type="ARBA" id="ARBA00022692"/>
    </source>
</evidence>
<keyword evidence="4 6" id="KW-0472">Membrane</keyword>
<evidence type="ECO:0000256" key="6">
    <source>
        <dbReference type="SAM" id="Phobius"/>
    </source>
</evidence>
<feature type="region of interest" description="Disordered" evidence="5">
    <location>
        <begin position="346"/>
        <end position="365"/>
    </location>
</feature>
<dbReference type="InterPro" id="IPR045014">
    <property type="entry name" value="TM41A/B"/>
</dbReference>
<feature type="compositionally biased region" description="Polar residues" evidence="5">
    <location>
        <begin position="581"/>
        <end position="595"/>
    </location>
</feature>
<comment type="subcellular location">
    <subcellularLocation>
        <location evidence="1">Membrane</location>
        <topology evidence="1">Multi-pass membrane protein</topology>
    </subcellularLocation>
</comment>
<keyword evidence="8" id="KW-1185">Reference proteome</keyword>
<protein>
    <recommendedName>
        <fullName evidence="9">Golgi apparatus membrane protein TVP38</fullName>
    </recommendedName>
</protein>
<organism evidence="7 8">
    <name type="scientific">Dioszegia hungarica</name>
    <dbReference type="NCBI Taxonomy" id="4972"/>
    <lineage>
        <taxon>Eukaryota</taxon>
        <taxon>Fungi</taxon>
        <taxon>Dikarya</taxon>
        <taxon>Basidiomycota</taxon>
        <taxon>Agaricomycotina</taxon>
        <taxon>Tremellomycetes</taxon>
        <taxon>Tremellales</taxon>
        <taxon>Bulleribasidiaceae</taxon>
        <taxon>Dioszegia</taxon>
    </lineage>
</organism>
<dbReference type="Proteomes" id="UP001164286">
    <property type="component" value="Unassembled WGS sequence"/>
</dbReference>
<feature type="compositionally biased region" description="Polar residues" evidence="5">
    <location>
        <begin position="109"/>
        <end position="124"/>
    </location>
</feature>
<dbReference type="RefSeq" id="XP_052948563.1">
    <property type="nucleotide sequence ID" value="XM_053089260.1"/>
</dbReference>
<evidence type="ECO:0000256" key="1">
    <source>
        <dbReference type="ARBA" id="ARBA00004141"/>
    </source>
</evidence>
<comment type="caution">
    <text evidence="7">The sequence shown here is derived from an EMBL/GenBank/DDBJ whole genome shotgun (WGS) entry which is preliminary data.</text>
</comment>
<feature type="compositionally biased region" description="Basic and acidic residues" evidence="5">
    <location>
        <begin position="298"/>
        <end position="310"/>
    </location>
</feature>
<feature type="transmembrane region" description="Helical" evidence="6">
    <location>
        <begin position="694"/>
        <end position="712"/>
    </location>
</feature>
<feature type="region of interest" description="Disordered" evidence="5">
    <location>
        <begin position="281"/>
        <end position="331"/>
    </location>
</feature>
<keyword evidence="2 6" id="KW-0812">Transmembrane</keyword>
<feature type="transmembrane region" description="Helical" evidence="6">
    <location>
        <begin position="519"/>
        <end position="544"/>
    </location>
</feature>
<proteinExistence type="predicted"/>
<feature type="region of interest" description="Disordered" evidence="5">
    <location>
        <begin position="578"/>
        <end position="606"/>
    </location>
</feature>
<accession>A0AA38HGA5</accession>
<evidence type="ECO:0008006" key="9">
    <source>
        <dbReference type="Google" id="ProtNLM"/>
    </source>
</evidence>
<feature type="transmembrane region" description="Helical" evidence="6">
    <location>
        <begin position="438"/>
        <end position="460"/>
    </location>
</feature>
<evidence type="ECO:0000256" key="4">
    <source>
        <dbReference type="ARBA" id="ARBA00023136"/>
    </source>
</evidence>
<feature type="compositionally biased region" description="Low complexity" evidence="5">
    <location>
        <begin position="316"/>
        <end position="326"/>
    </location>
</feature>
<dbReference type="AlphaFoldDB" id="A0AA38HGA5"/>